<dbReference type="Proteomes" id="UP001239445">
    <property type="component" value="Unassembled WGS sequence"/>
</dbReference>
<evidence type="ECO:0000256" key="2">
    <source>
        <dbReference type="ARBA" id="ARBA00022670"/>
    </source>
</evidence>
<dbReference type="Pfam" id="PF02902">
    <property type="entry name" value="Peptidase_C48"/>
    <property type="match status" value="1"/>
</dbReference>
<dbReference type="GO" id="GO:0008234">
    <property type="term" value="F:cysteine-type peptidase activity"/>
    <property type="evidence" value="ECO:0007669"/>
    <property type="project" value="InterPro"/>
</dbReference>
<evidence type="ECO:0000256" key="5">
    <source>
        <dbReference type="SAM" id="MobiDB-lite"/>
    </source>
</evidence>
<evidence type="ECO:0000313" key="7">
    <source>
        <dbReference type="EMBL" id="KAK1749586.1"/>
    </source>
</evidence>
<gene>
    <name evidence="7" type="ORF">QBC47DRAFT_395591</name>
</gene>
<evidence type="ECO:0000256" key="1">
    <source>
        <dbReference type="ARBA" id="ARBA00005234"/>
    </source>
</evidence>
<evidence type="ECO:0000256" key="3">
    <source>
        <dbReference type="ARBA" id="ARBA00022801"/>
    </source>
</evidence>
<proteinExistence type="inferred from homology"/>
<sequence>MATRDRREVVKRILNRTTDAAPGVDLWQSTVGQEPDQDTAVAAMAPDMPKIKAMSSHIIKDRVGNRRHQRTLQMQSTTQAQLLFLNQRVGQFPQWWPSFSGRIPPPPDQIPVNIIQLMTSLVKATIARGDPPLSLWTEGGPLSRHVKAKGDLRDQLKAAKDEIKPSRGRSGEPDASSPQVEAKRGGSIHVNVDIEGHRYSPGGIYHSIGSPSATSSSPSLSAVGDDNITMAALDAQDGASFEHYHDHSADLGDVASSIGDASSREGDQSIFQLEDPALEQPIRSEPEITTGPTKGPAIKSCIAQLRDSAAELQGDTILAVMDAIRARLPEQKATKIVFVDPLWFQVDSDTFLGKTMFKHTHDTEIALVPLHHMHPRHWSLAEVLLRDWRIVYFDSLVAGYEERLSRITATLAQFLERELDKTKVKGPFLVTRGECPTQDDAINCGVFTLMCAYNAVSNELIPPSRSANQIREIFASMIASPPAQEASDDGAESDVENTSRRGFDEPSWDNVLLTRESKRKRQSNSPPPRNSPMSAFHEELRLASPSPAQEVGRKDFHREDSSRDDSLLLSPQQRIRLASGSPGVQNGISASDINMSIAGASRGFVDQWNELSRLVNPGVVLPPRKELEARLAHLTRDRTTAELRLSELRGKCAESEQEVTELRSIYQRDKEECVKVSAWYETWLSNAPNLSSPGSQLSPTPASIQVNATRTTVENSLSAMNSELDRRRVAVEEAEARSLEMARAKEQCSRELQELEDQIVATKDQIKIGAIREQVQQIIERAKELK</sequence>
<feature type="coiled-coil region" evidence="4">
    <location>
        <begin position="717"/>
        <end position="765"/>
    </location>
</feature>
<feature type="compositionally biased region" description="Basic and acidic residues" evidence="5">
    <location>
        <begin position="551"/>
        <end position="566"/>
    </location>
</feature>
<feature type="coiled-coil region" evidence="4">
    <location>
        <begin position="624"/>
        <end position="672"/>
    </location>
</feature>
<name>A0AAJ0B559_9PEZI</name>
<dbReference type="GO" id="GO:0019783">
    <property type="term" value="F:ubiquitin-like protein peptidase activity"/>
    <property type="evidence" value="ECO:0007669"/>
    <property type="project" value="UniProtKB-ARBA"/>
</dbReference>
<feature type="compositionally biased region" description="Basic and acidic residues" evidence="5">
    <location>
        <begin position="160"/>
        <end position="172"/>
    </location>
</feature>
<keyword evidence="8" id="KW-1185">Reference proteome</keyword>
<dbReference type="InterPro" id="IPR038765">
    <property type="entry name" value="Papain-like_cys_pep_sf"/>
</dbReference>
<protein>
    <recommendedName>
        <fullName evidence="6">Ubiquitin-like protease family profile domain-containing protein</fullName>
    </recommendedName>
</protein>
<keyword evidence="4" id="KW-0175">Coiled coil</keyword>
<evidence type="ECO:0000313" key="8">
    <source>
        <dbReference type="Proteomes" id="UP001239445"/>
    </source>
</evidence>
<feature type="compositionally biased region" description="Acidic residues" evidence="5">
    <location>
        <begin position="486"/>
        <end position="495"/>
    </location>
</feature>
<evidence type="ECO:0000256" key="4">
    <source>
        <dbReference type="SAM" id="Coils"/>
    </source>
</evidence>
<dbReference type="Gene3D" id="3.40.395.10">
    <property type="entry name" value="Adenoviral Proteinase, Chain A"/>
    <property type="match status" value="1"/>
</dbReference>
<comment type="caution">
    <text evidence="7">The sequence shown here is derived from an EMBL/GenBank/DDBJ whole genome shotgun (WGS) entry which is preliminary data.</text>
</comment>
<evidence type="ECO:0000259" key="6">
    <source>
        <dbReference type="Pfam" id="PF02902"/>
    </source>
</evidence>
<dbReference type="EMBL" id="MU839855">
    <property type="protein sequence ID" value="KAK1749586.1"/>
    <property type="molecule type" value="Genomic_DNA"/>
</dbReference>
<feature type="region of interest" description="Disordered" evidence="5">
    <location>
        <begin position="481"/>
        <end position="570"/>
    </location>
</feature>
<keyword evidence="2" id="KW-0645">Protease</keyword>
<accession>A0AAJ0B559</accession>
<dbReference type="InterPro" id="IPR003653">
    <property type="entry name" value="Peptidase_C48_C"/>
</dbReference>
<dbReference type="GO" id="GO:0006508">
    <property type="term" value="P:proteolysis"/>
    <property type="evidence" value="ECO:0007669"/>
    <property type="project" value="UniProtKB-KW"/>
</dbReference>
<feature type="region of interest" description="Disordered" evidence="5">
    <location>
        <begin position="160"/>
        <end position="187"/>
    </location>
</feature>
<dbReference type="AlphaFoldDB" id="A0AAJ0B559"/>
<organism evidence="7 8">
    <name type="scientific">Echria macrotheca</name>
    <dbReference type="NCBI Taxonomy" id="438768"/>
    <lineage>
        <taxon>Eukaryota</taxon>
        <taxon>Fungi</taxon>
        <taxon>Dikarya</taxon>
        <taxon>Ascomycota</taxon>
        <taxon>Pezizomycotina</taxon>
        <taxon>Sordariomycetes</taxon>
        <taxon>Sordariomycetidae</taxon>
        <taxon>Sordariales</taxon>
        <taxon>Schizotheciaceae</taxon>
        <taxon>Echria</taxon>
    </lineage>
</organism>
<reference evidence="7" key="1">
    <citation type="submission" date="2023-06" db="EMBL/GenBank/DDBJ databases">
        <title>Genome-scale phylogeny and comparative genomics of the fungal order Sordariales.</title>
        <authorList>
            <consortium name="Lawrence Berkeley National Laboratory"/>
            <person name="Hensen N."/>
            <person name="Bonometti L."/>
            <person name="Westerberg I."/>
            <person name="Brannstrom I.O."/>
            <person name="Guillou S."/>
            <person name="Cros-Aarteil S."/>
            <person name="Calhoun S."/>
            <person name="Haridas S."/>
            <person name="Kuo A."/>
            <person name="Mondo S."/>
            <person name="Pangilinan J."/>
            <person name="Riley R."/>
            <person name="Labutti K."/>
            <person name="Andreopoulos B."/>
            <person name="Lipzen A."/>
            <person name="Chen C."/>
            <person name="Yanf M."/>
            <person name="Daum C."/>
            <person name="Ng V."/>
            <person name="Clum A."/>
            <person name="Steindorff A."/>
            <person name="Ohm R."/>
            <person name="Martin F."/>
            <person name="Silar P."/>
            <person name="Natvig D."/>
            <person name="Lalanne C."/>
            <person name="Gautier V."/>
            <person name="Ament-Velasquez S.L."/>
            <person name="Kruys A."/>
            <person name="Hutchinson M.I."/>
            <person name="Powell A.J."/>
            <person name="Barry K."/>
            <person name="Miller A.N."/>
            <person name="Grigoriev I.V."/>
            <person name="Debuchy R."/>
            <person name="Gladieux P."/>
            <person name="Thoren M.H."/>
            <person name="Johannesson H."/>
        </authorList>
    </citation>
    <scope>NUCLEOTIDE SEQUENCE</scope>
    <source>
        <strain evidence="7">PSN4</strain>
    </source>
</reference>
<feature type="domain" description="Ubiquitin-like protease family profile" evidence="6">
    <location>
        <begin position="360"/>
        <end position="451"/>
    </location>
</feature>
<comment type="similarity">
    <text evidence="1">Belongs to the peptidase C48 family.</text>
</comment>
<keyword evidence="3" id="KW-0378">Hydrolase</keyword>
<dbReference type="SUPFAM" id="SSF54001">
    <property type="entry name" value="Cysteine proteinases"/>
    <property type="match status" value="1"/>
</dbReference>